<evidence type="ECO:0000256" key="4">
    <source>
        <dbReference type="ARBA" id="ARBA00022980"/>
    </source>
</evidence>
<evidence type="ECO:0000256" key="6">
    <source>
        <dbReference type="ARBA" id="ARBA00035427"/>
    </source>
</evidence>
<dbReference type="InterPro" id="IPR020069">
    <property type="entry name" value="Ribosomal_bL9_C"/>
</dbReference>
<dbReference type="AlphaFoldDB" id="A0A0L1IH39"/>
<dbReference type="GO" id="GO:0003735">
    <property type="term" value="F:structural constituent of ribosome"/>
    <property type="evidence" value="ECO:0007669"/>
    <property type="project" value="InterPro"/>
</dbReference>
<feature type="domain" description="Large ribosomal subunit protein bL9 C-terminal" evidence="9">
    <location>
        <begin position="166"/>
        <end position="246"/>
    </location>
</feature>
<dbReference type="GO" id="GO:0006412">
    <property type="term" value="P:translation"/>
    <property type="evidence" value="ECO:0007669"/>
    <property type="project" value="InterPro"/>
</dbReference>
<dbReference type="InterPro" id="IPR000244">
    <property type="entry name" value="Ribosomal_bL9"/>
</dbReference>
<dbReference type="SUPFAM" id="SSF64182">
    <property type="entry name" value="DHH phosphoesterases"/>
    <property type="match status" value="1"/>
</dbReference>
<dbReference type="SMR" id="A0A0L1IH39"/>
<dbReference type="InterPro" id="IPR038763">
    <property type="entry name" value="DHH_sf"/>
</dbReference>
<evidence type="ECO:0000256" key="2">
    <source>
        <dbReference type="ARBA" id="ARBA00022730"/>
    </source>
</evidence>
<dbReference type="SUPFAM" id="SSF55653">
    <property type="entry name" value="Ribosomal protein L9 C-domain"/>
    <property type="match status" value="1"/>
</dbReference>
<comment type="similarity">
    <text evidence="1">Belongs to the bacterial ribosomal protein bL9 family.</text>
</comment>
<dbReference type="Pfam" id="PF02272">
    <property type="entry name" value="DHHA1"/>
    <property type="match status" value="1"/>
</dbReference>
<dbReference type="Pfam" id="PF03948">
    <property type="entry name" value="Ribosomal_L9_C"/>
    <property type="match status" value="1"/>
</dbReference>
<evidence type="ECO:0000256" key="1">
    <source>
        <dbReference type="ARBA" id="ARBA00010605"/>
    </source>
</evidence>
<feature type="domain" description="DHHA1" evidence="8">
    <location>
        <begin position="26"/>
        <end position="111"/>
    </location>
</feature>
<accession>A0A0L1IH39</accession>
<dbReference type="GO" id="GO:0019843">
    <property type="term" value="F:rRNA binding"/>
    <property type="evidence" value="ECO:0007669"/>
    <property type="project" value="UniProtKB-KW"/>
</dbReference>
<dbReference type="GO" id="GO:1990904">
    <property type="term" value="C:ribonucleoprotein complex"/>
    <property type="evidence" value="ECO:0007669"/>
    <property type="project" value="UniProtKB-KW"/>
</dbReference>
<keyword evidence="4" id="KW-0689">Ribosomal protein</keyword>
<evidence type="ECO:0000256" key="3">
    <source>
        <dbReference type="ARBA" id="ARBA00022884"/>
    </source>
</evidence>
<name>A0A0L1IH39_PLAFA</name>
<dbReference type="Pfam" id="PF01281">
    <property type="entry name" value="Ribosomal_L9_N"/>
    <property type="match status" value="1"/>
</dbReference>
<evidence type="ECO:0000256" key="5">
    <source>
        <dbReference type="ARBA" id="ARBA00023274"/>
    </source>
</evidence>
<keyword evidence="2" id="KW-0699">rRNA-binding</keyword>
<organism evidence="10 11">
    <name type="scientific">Plasmodium falciparum IGH-CR14</name>
    <dbReference type="NCBI Taxonomy" id="580059"/>
    <lineage>
        <taxon>Eukaryota</taxon>
        <taxon>Sar</taxon>
        <taxon>Alveolata</taxon>
        <taxon>Apicomplexa</taxon>
        <taxon>Aconoidasida</taxon>
        <taxon>Haemosporida</taxon>
        <taxon>Plasmodiidae</taxon>
        <taxon>Plasmodium</taxon>
        <taxon>Plasmodium (Laverania)</taxon>
    </lineage>
</organism>
<proteinExistence type="inferred from homology"/>
<dbReference type="EMBL" id="GG665749">
    <property type="protein sequence ID" value="KNG78842.1"/>
    <property type="molecule type" value="Genomic_DNA"/>
</dbReference>
<dbReference type="InterPro" id="IPR020070">
    <property type="entry name" value="Ribosomal_bL9_N"/>
</dbReference>
<dbReference type="InterPro" id="IPR036791">
    <property type="entry name" value="Ribosomal_bL9_C_sf"/>
</dbReference>
<protein>
    <recommendedName>
        <fullName evidence="6">50S ribosomal protein L9, chloroplastic</fullName>
    </recommendedName>
</protein>
<evidence type="ECO:0000259" key="7">
    <source>
        <dbReference type="Pfam" id="PF01281"/>
    </source>
</evidence>
<evidence type="ECO:0000259" key="8">
    <source>
        <dbReference type="Pfam" id="PF02272"/>
    </source>
</evidence>
<dbReference type="PANTHER" id="PTHR21368">
    <property type="entry name" value="50S RIBOSOMAL PROTEIN L9"/>
    <property type="match status" value="1"/>
</dbReference>
<dbReference type="Gene3D" id="3.10.310.30">
    <property type="match status" value="1"/>
</dbReference>
<reference evidence="11" key="2">
    <citation type="submission" date="2015-07" db="EMBL/GenBank/DDBJ databases">
        <title>The genome sequence of Plasmodium falciparum IGH-CR14.</title>
        <authorList>
            <consortium name="The Broad Institute Genome Sequencing Platform"/>
            <person name="Volkman S.K."/>
            <person name="Neafsey D.E."/>
            <person name="Dash A.P."/>
            <person name="Chitnis C.E."/>
            <person name="Hartl D.L."/>
            <person name="Young S.K."/>
            <person name="Kodira C.D."/>
            <person name="Zeng Q."/>
            <person name="Koehrsen M."/>
            <person name="Godfrey P."/>
            <person name="Alvarado L."/>
            <person name="Berlin A."/>
            <person name="Borenstein D."/>
            <person name="Chen Z."/>
            <person name="Engels R."/>
            <person name="Freedman E."/>
            <person name="Gellesch M."/>
            <person name="Goldberg J."/>
            <person name="Griggs A."/>
            <person name="Gujja S."/>
            <person name="Heiman D."/>
            <person name="Hepburn T."/>
            <person name="Howarth C."/>
            <person name="Jen D."/>
            <person name="Larson L."/>
            <person name="Lewis B."/>
            <person name="Mehta T."/>
            <person name="Park D."/>
            <person name="Pearson M."/>
            <person name="Roberts A."/>
            <person name="Saif S."/>
            <person name="Shea T."/>
            <person name="Shenoy N."/>
            <person name="Sisk P."/>
            <person name="Stolte C."/>
            <person name="Sykes S."/>
            <person name="Walk T."/>
            <person name="White J."/>
            <person name="Yandava C."/>
            <person name="Wirth D.F."/>
            <person name="Nusbaum C."/>
            <person name="Birren B."/>
        </authorList>
    </citation>
    <scope>NUCLEOTIDE SEQUENCE [LARGE SCALE GENOMIC DNA]</scope>
    <source>
        <strain evidence="11">IGH-CR14</strain>
    </source>
</reference>
<dbReference type="Proteomes" id="UP000054562">
    <property type="component" value="Unassembled WGS sequence"/>
</dbReference>
<evidence type="ECO:0000313" key="11">
    <source>
        <dbReference type="Proteomes" id="UP000054562"/>
    </source>
</evidence>
<dbReference type="Gene3D" id="3.40.5.10">
    <property type="entry name" value="Ribosomal protein L9, N-terminal domain"/>
    <property type="match status" value="1"/>
</dbReference>
<feature type="domain" description="Ribosomal protein L9" evidence="7">
    <location>
        <begin position="118"/>
        <end position="149"/>
    </location>
</feature>
<evidence type="ECO:0000259" key="9">
    <source>
        <dbReference type="Pfam" id="PF03948"/>
    </source>
</evidence>
<keyword evidence="3" id="KW-0694">RNA-binding</keyword>
<gene>
    <name evidence="10" type="ORF">PFMG_04977</name>
</gene>
<dbReference type="SUPFAM" id="SSF55658">
    <property type="entry name" value="L9 N-domain-like"/>
    <property type="match status" value="1"/>
</dbReference>
<sequence>MSEDIYNKVKLLNSNIYEIKPGYFLAYRDIEVSNDIIAIAADEILRVEGRKAAFVVAKLQGTNRYKLSARGINTNVQIIAEAVNGGGHFGSAAAESTEPLAVFVDNIKQAIVSVKNEINQIVEVSDGYGKNFLIKQGYAQPVNKQTIANLDRVMEYVQINKQHEIEKAQAFKEELEKLILKFSLKSNGNIVHGNITPTAIEKELQKLNLKIPKNSLEKINLNTFGVHYVEVKLLPEVIAKLKVEIIEEK</sequence>
<dbReference type="InterPro" id="IPR009027">
    <property type="entry name" value="Ribosomal_bL9/RNase_H1_N"/>
</dbReference>
<reference evidence="11" key="1">
    <citation type="submission" date="2015-07" db="EMBL/GenBank/DDBJ databases">
        <title>Annotation of Plasmodium falciparum IGH-CR14.</title>
        <authorList>
            <consortium name="The Broad Institute Genome Sequencing Platform"/>
            <person name="Volkman S.K."/>
            <person name="Neafsey D.E."/>
            <person name="Dash A.P."/>
            <person name="Chitnis C.E."/>
            <person name="Hartl D.L."/>
            <person name="Young S.K."/>
            <person name="Zeng Q."/>
            <person name="Koehrsen M."/>
            <person name="Alvarado L."/>
            <person name="Berlin A."/>
            <person name="Borenstein D."/>
            <person name="Chapman S.B."/>
            <person name="Chen Z."/>
            <person name="Engels R."/>
            <person name="Freedman E."/>
            <person name="Gellesch M."/>
            <person name="Goldberg J."/>
            <person name="Griggs A."/>
            <person name="Gujja S."/>
            <person name="Heilman E.R."/>
            <person name="Heiman D.I."/>
            <person name="Howarth C."/>
            <person name="Jen D."/>
            <person name="Larson L."/>
            <person name="Mehta T."/>
            <person name="Neiman D."/>
            <person name="Park D."/>
            <person name="Pearson M."/>
            <person name="Roberts A."/>
            <person name="Saif S."/>
            <person name="Shea T."/>
            <person name="Shenoy N."/>
            <person name="Sisk P."/>
            <person name="Stolte C."/>
            <person name="Sykes S."/>
            <person name="Walk T."/>
            <person name="White J."/>
            <person name="Yandava C."/>
            <person name="Haas B."/>
            <person name="Henn M.R."/>
            <person name="Nusbaum C."/>
            <person name="Birren B."/>
        </authorList>
    </citation>
    <scope>NUCLEOTIDE SEQUENCE [LARGE SCALE GENOMIC DNA]</scope>
    <source>
        <strain evidence="11">IGH-CR14</strain>
    </source>
</reference>
<keyword evidence="5" id="KW-0687">Ribonucleoprotein</keyword>
<dbReference type="GO" id="GO:0005840">
    <property type="term" value="C:ribosome"/>
    <property type="evidence" value="ECO:0007669"/>
    <property type="project" value="UniProtKB-KW"/>
</dbReference>
<dbReference type="InterPro" id="IPR003156">
    <property type="entry name" value="DHHA1_dom"/>
</dbReference>
<evidence type="ECO:0000313" key="10">
    <source>
        <dbReference type="EMBL" id="KNG78842.1"/>
    </source>
</evidence>
<dbReference type="InterPro" id="IPR020594">
    <property type="entry name" value="Ribosomal_bL9_bac/chp"/>
</dbReference>
<dbReference type="NCBIfam" id="TIGR00158">
    <property type="entry name" value="L9"/>
    <property type="match status" value="1"/>
</dbReference>
<dbReference type="InterPro" id="IPR036935">
    <property type="entry name" value="Ribosomal_bL9_N_sf"/>
</dbReference>
<dbReference type="Gene3D" id="3.10.430.100">
    <property type="entry name" value="Ribosomal protein L9, C-terminal domain"/>
    <property type="match status" value="1"/>
</dbReference>